<keyword evidence="15" id="KW-1185">Reference proteome</keyword>
<keyword evidence="7" id="KW-0479">Metal-binding</keyword>
<evidence type="ECO:0000256" key="11">
    <source>
        <dbReference type="ARBA" id="ARBA00039257"/>
    </source>
</evidence>
<evidence type="ECO:0000256" key="10">
    <source>
        <dbReference type="ARBA" id="ARBA00023316"/>
    </source>
</evidence>
<dbReference type="GO" id="GO:0071555">
    <property type="term" value="P:cell wall organization"/>
    <property type="evidence" value="ECO:0007669"/>
    <property type="project" value="UniProtKB-KW"/>
</dbReference>
<evidence type="ECO:0000256" key="3">
    <source>
        <dbReference type="ARBA" id="ARBA00004496"/>
    </source>
</evidence>
<dbReference type="SMART" id="SM00644">
    <property type="entry name" value="Ami_2"/>
    <property type="match status" value="1"/>
</dbReference>
<dbReference type="InterPro" id="IPR036505">
    <property type="entry name" value="Amidase/PGRP_sf"/>
</dbReference>
<dbReference type="GO" id="GO:0009253">
    <property type="term" value="P:peptidoglycan catabolic process"/>
    <property type="evidence" value="ECO:0007669"/>
    <property type="project" value="InterPro"/>
</dbReference>
<name>A0A2N4UCV6_9BURK</name>
<comment type="catalytic activity">
    <reaction evidence="1">
        <text>Hydrolyzes the link between N-acetylmuramoyl residues and L-amino acid residues in certain cell-wall glycopeptides.</text>
        <dbReference type="EC" id="3.5.1.28"/>
    </reaction>
</comment>
<dbReference type="NCBIfam" id="NF008758">
    <property type="entry name" value="PRK11789.1"/>
    <property type="match status" value="1"/>
</dbReference>
<dbReference type="CDD" id="cd06583">
    <property type="entry name" value="PGRP"/>
    <property type="match status" value="1"/>
</dbReference>
<evidence type="ECO:0000256" key="5">
    <source>
        <dbReference type="ARBA" id="ARBA00011901"/>
    </source>
</evidence>
<dbReference type="Pfam" id="PF01510">
    <property type="entry name" value="Amidase_2"/>
    <property type="match status" value="1"/>
</dbReference>
<proteinExistence type="inferred from homology"/>
<evidence type="ECO:0000259" key="13">
    <source>
        <dbReference type="SMART" id="SM00644"/>
    </source>
</evidence>
<organism evidence="14 15">
    <name type="scientific">Pollutimonas nitritireducens</name>
    <dbReference type="NCBI Taxonomy" id="2045209"/>
    <lineage>
        <taxon>Bacteria</taxon>
        <taxon>Pseudomonadati</taxon>
        <taxon>Pseudomonadota</taxon>
        <taxon>Betaproteobacteria</taxon>
        <taxon>Burkholderiales</taxon>
        <taxon>Alcaligenaceae</taxon>
        <taxon>Pollutimonas</taxon>
    </lineage>
</organism>
<keyword evidence="10" id="KW-0961">Cell wall biogenesis/degradation</keyword>
<dbReference type="AlphaFoldDB" id="A0A2N4UCV6"/>
<dbReference type="PANTHER" id="PTHR30417">
    <property type="entry name" value="N-ACETYLMURAMOYL-L-ALANINE AMIDASE AMID"/>
    <property type="match status" value="1"/>
</dbReference>
<dbReference type="InterPro" id="IPR051206">
    <property type="entry name" value="NAMLAA_amidase_2"/>
</dbReference>
<sequence>MNKLALDRHGWLKAHPNARRAPSPNYDARPAGDDAILLVMHNISLPPGQFGGIEIVDFFQNRLDYSAHPWLERLRGMTVSAHFLVRRDGCIVQFVSTCKRAWHAGVSTFEGRARCNDFSIGIEMEGTDCLPYAPAQYQALTGLLPALRARHPIRAARGHEHIAPGRKTDPGPFFDWERFGRDNQWLRRQLPPL</sequence>
<reference evidence="14 15" key="1">
    <citation type="submission" date="2017-10" db="EMBL/GenBank/DDBJ databases">
        <title>Two draft genome sequences of Pusillimonas sp. strains isolated from a nitrate- and radionuclide-contaminated groundwater in Russia.</title>
        <authorList>
            <person name="Grouzdev D.S."/>
            <person name="Tourova T.P."/>
            <person name="Goeva M.A."/>
            <person name="Babich T.L."/>
            <person name="Sokolova D.S."/>
            <person name="Abdullin R."/>
            <person name="Poltaraus A.B."/>
            <person name="Toshchakov S.V."/>
            <person name="Nazina T.N."/>
        </authorList>
    </citation>
    <scope>NUCLEOTIDE SEQUENCE [LARGE SCALE GENOMIC DNA]</scope>
    <source>
        <strain evidence="14 15">JR1/69-2-13</strain>
    </source>
</reference>
<evidence type="ECO:0000313" key="15">
    <source>
        <dbReference type="Proteomes" id="UP000234328"/>
    </source>
</evidence>
<evidence type="ECO:0000256" key="4">
    <source>
        <dbReference type="ARBA" id="ARBA00007553"/>
    </source>
</evidence>
<evidence type="ECO:0000256" key="2">
    <source>
        <dbReference type="ARBA" id="ARBA00001947"/>
    </source>
</evidence>
<keyword evidence="9" id="KW-0862">Zinc</keyword>
<evidence type="ECO:0000256" key="6">
    <source>
        <dbReference type="ARBA" id="ARBA00022490"/>
    </source>
</evidence>
<evidence type="ECO:0000256" key="7">
    <source>
        <dbReference type="ARBA" id="ARBA00022723"/>
    </source>
</evidence>
<comment type="similarity">
    <text evidence="4">Belongs to the N-acetylmuramoyl-L-alanine amidase 2 family.</text>
</comment>
<feature type="domain" description="N-acetylmuramoyl-L-alanine amidase" evidence="13">
    <location>
        <begin position="23"/>
        <end position="171"/>
    </location>
</feature>
<dbReference type="RefSeq" id="WP_102070993.1">
    <property type="nucleotide sequence ID" value="NZ_PDNV01000010.1"/>
</dbReference>
<evidence type="ECO:0000256" key="8">
    <source>
        <dbReference type="ARBA" id="ARBA00022801"/>
    </source>
</evidence>
<keyword evidence="8" id="KW-0378">Hydrolase</keyword>
<dbReference type="GO" id="GO:0008745">
    <property type="term" value="F:N-acetylmuramoyl-L-alanine amidase activity"/>
    <property type="evidence" value="ECO:0007669"/>
    <property type="project" value="UniProtKB-EC"/>
</dbReference>
<comment type="caution">
    <text evidence="14">The sequence shown here is derived from an EMBL/GenBank/DDBJ whole genome shotgun (WGS) entry which is preliminary data.</text>
</comment>
<comment type="cofactor">
    <cofactor evidence="2">
        <name>Zn(2+)</name>
        <dbReference type="ChEBI" id="CHEBI:29105"/>
    </cofactor>
</comment>
<dbReference type="PANTHER" id="PTHR30417:SF4">
    <property type="entry name" value="1,6-ANHYDRO-N-ACETYLMURAMYL-L-ALANINE AMIDASE AMPD"/>
    <property type="match status" value="1"/>
</dbReference>
<accession>A0A2N4UCV6</accession>
<evidence type="ECO:0000256" key="1">
    <source>
        <dbReference type="ARBA" id="ARBA00001561"/>
    </source>
</evidence>
<dbReference type="EMBL" id="PDNV01000010">
    <property type="protein sequence ID" value="PLC52859.1"/>
    <property type="molecule type" value="Genomic_DNA"/>
</dbReference>
<dbReference type="Proteomes" id="UP000234328">
    <property type="component" value="Unassembled WGS sequence"/>
</dbReference>
<dbReference type="GO" id="GO:0009254">
    <property type="term" value="P:peptidoglycan turnover"/>
    <property type="evidence" value="ECO:0007669"/>
    <property type="project" value="TreeGrafter"/>
</dbReference>
<evidence type="ECO:0000256" key="9">
    <source>
        <dbReference type="ARBA" id="ARBA00022833"/>
    </source>
</evidence>
<evidence type="ECO:0000313" key="14">
    <source>
        <dbReference type="EMBL" id="PLC52859.1"/>
    </source>
</evidence>
<dbReference type="SUPFAM" id="SSF55846">
    <property type="entry name" value="N-acetylmuramoyl-L-alanine amidase-like"/>
    <property type="match status" value="1"/>
</dbReference>
<dbReference type="EC" id="3.5.1.28" evidence="5"/>
<evidence type="ECO:0000256" key="12">
    <source>
        <dbReference type="ARBA" id="ARBA00042615"/>
    </source>
</evidence>
<dbReference type="OrthoDB" id="9794842at2"/>
<keyword evidence="6" id="KW-0963">Cytoplasm</keyword>
<dbReference type="GO" id="GO:0046872">
    <property type="term" value="F:metal ion binding"/>
    <property type="evidence" value="ECO:0007669"/>
    <property type="project" value="UniProtKB-KW"/>
</dbReference>
<comment type="subcellular location">
    <subcellularLocation>
        <location evidence="3">Cytoplasm</location>
    </subcellularLocation>
</comment>
<dbReference type="GO" id="GO:0005737">
    <property type="term" value="C:cytoplasm"/>
    <property type="evidence" value="ECO:0007669"/>
    <property type="project" value="UniProtKB-SubCell"/>
</dbReference>
<dbReference type="InterPro" id="IPR002502">
    <property type="entry name" value="Amidase_domain"/>
</dbReference>
<dbReference type="Gene3D" id="3.40.80.10">
    <property type="entry name" value="Peptidoglycan recognition protein-like"/>
    <property type="match status" value="1"/>
</dbReference>
<gene>
    <name evidence="14" type="ORF">CR155_15745</name>
</gene>
<protein>
    <recommendedName>
        <fullName evidence="11">1,6-anhydro-N-acetylmuramyl-L-alanine amidase AmpD</fullName>
        <ecNumber evidence="5">3.5.1.28</ecNumber>
    </recommendedName>
    <alternativeName>
        <fullName evidence="12">N-acetylmuramoyl-L-alanine amidase</fullName>
    </alternativeName>
</protein>